<proteinExistence type="predicted"/>
<name>A0A1I4CWP3_9PROT</name>
<accession>A0A1I4CWP3</accession>
<evidence type="ECO:0000313" key="2">
    <source>
        <dbReference type="EMBL" id="SFK85040.1"/>
    </source>
</evidence>
<gene>
    <name evidence="2" type="ORF">SAMN02745775_108235</name>
</gene>
<dbReference type="EMBL" id="FOSQ01000008">
    <property type="protein sequence ID" value="SFK85040.1"/>
    <property type="molecule type" value="Genomic_DNA"/>
</dbReference>
<dbReference type="RefSeq" id="WP_092961671.1">
    <property type="nucleotide sequence ID" value="NZ_FOSQ01000008.1"/>
</dbReference>
<organism evidence="2 3">
    <name type="scientific">Falsiroseomonas stagni DSM 19981</name>
    <dbReference type="NCBI Taxonomy" id="1123062"/>
    <lineage>
        <taxon>Bacteria</taxon>
        <taxon>Pseudomonadati</taxon>
        <taxon>Pseudomonadota</taxon>
        <taxon>Alphaproteobacteria</taxon>
        <taxon>Acetobacterales</taxon>
        <taxon>Roseomonadaceae</taxon>
        <taxon>Falsiroseomonas</taxon>
    </lineage>
</organism>
<sequence>MTDAAPAILQADTAQIARFVHALFRYADPDSVVALRSFFDDASSVHEMGTCRIGDGLEALVAAATSQATRCAQHPRPVVFCPPVATFTEGPQAREQDLANGLALSVECDTAPNDARARLEGLLGPATLVVRSGGCWIDDETGEVQDKLHLHWRLTEPTRDAAAHAALKQARSLAAALVGGDRSNAPPVHPIRWPGSWHRKASPRLAVIVTESDAELELGDALEILADASPSAEPTGTAIPAPGAAAPSEIGEARDTSVLIQQILTAADYHAPLVALAMRYLKGGMAPAQVVLTLRGLLLAVPEAQRDIKDGSTVPGRWQARYDDTPRAVTTACRKLGDGVTTPDGADAPEGSTDSAWPEPIDFLAAAEMTGAPELRPEHLPPAIAPFVADTAARMGVDPATVALAALVTLSSVAHETWRLQPKQIDDTWREGARIWGAIVGDPSILKTPVIQAATRPIDNIDILARGRHELAMAEHRAEMAALKADNAPPGSGPPAPRLDRYLVENSTVEALTEVLRDDPEAKQRVPMGKVLIRQDEMSEWLANMDRYRAGGRGGSDRGAYLRLYNGTRFVVDRVGRGTLSISSWSACIIGGIQPEPIQRIAREAADDGLLQRFCYAVPARQDRGIDRKPDHASTERYHGLVKAMAGLLPPGAFPGAEPRVVVLHPDAQAHRAAILDLAEAVAAMPDTSSRLKSALGKWPGLFARMTLLFQLIDHADALHLGVEPPEVMVVPEPVARRSAAYLRDVLLPHLLRAEAVMFSSVQSGHARWIAGFILSREDGRIALRDVVRAYGPLKAPEQRHELLSVMQSLETMGWLKAEPQENPARPPTAWEVNPLVRERFARRAAEERTARQHAKARIAATLARVLHAPGGAEGADNDSTAALGVA</sequence>
<dbReference type="Pfam" id="PF13148">
    <property type="entry name" value="DUF3987"/>
    <property type="match status" value="1"/>
</dbReference>
<evidence type="ECO:0000313" key="3">
    <source>
        <dbReference type="Proteomes" id="UP000199473"/>
    </source>
</evidence>
<evidence type="ECO:0008006" key="4">
    <source>
        <dbReference type="Google" id="ProtNLM"/>
    </source>
</evidence>
<dbReference type="InterPro" id="IPR025048">
    <property type="entry name" value="DUF3987"/>
</dbReference>
<protein>
    <recommendedName>
        <fullName evidence="4">DUF3987 domain-containing protein</fullName>
    </recommendedName>
</protein>
<dbReference type="STRING" id="1123062.SAMN02745775_108235"/>
<dbReference type="Proteomes" id="UP000199473">
    <property type="component" value="Unassembled WGS sequence"/>
</dbReference>
<evidence type="ECO:0000256" key="1">
    <source>
        <dbReference type="SAM" id="MobiDB-lite"/>
    </source>
</evidence>
<dbReference type="OrthoDB" id="5453446at2"/>
<dbReference type="AlphaFoldDB" id="A0A1I4CWP3"/>
<reference evidence="2 3" key="1">
    <citation type="submission" date="2016-10" db="EMBL/GenBank/DDBJ databases">
        <authorList>
            <person name="de Groot N.N."/>
        </authorList>
    </citation>
    <scope>NUCLEOTIDE SEQUENCE [LARGE SCALE GENOMIC DNA]</scope>
    <source>
        <strain evidence="2 3">DSM 19981</strain>
    </source>
</reference>
<feature type="region of interest" description="Disordered" evidence="1">
    <location>
        <begin position="336"/>
        <end position="355"/>
    </location>
</feature>
<keyword evidence="3" id="KW-1185">Reference proteome</keyword>